<evidence type="ECO:0000256" key="8">
    <source>
        <dbReference type="ARBA" id="ARBA00022741"/>
    </source>
</evidence>
<dbReference type="InterPro" id="IPR029151">
    <property type="entry name" value="Sensor-like_sf"/>
</dbReference>
<dbReference type="GO" id="GO:0000155">
    <property type="term" value="F:phosphorelay sensor kinase activity"/>
    <property type="evidence" value="ECO:0007669"/>
    <property type="project" value="InterPro"/>
</dbReference>
<dbReference type="GO" id="GO:0006355">
    <property type="term" value="P:regulation of DNA-templated transcription"/>
    <property type="evidence" value="ECO:0007669"/>
    <property type="project" value="InterPro"/>
</dbReference>
<comment type="catalytic activity">
    <reaction evidence="1">
        <text>ATP + protein L-histidine = ADP + protein N-phospho-L-histidine.</text>
        <dbReference type="EC" id="2.7.13.3"/>
    </reaction>
</comment>
<dbReference type="InterPro" id="IPR036890">
    <property type="entry name" value="HATPase_C_sf"/>
</dbReference>
<evidence type="ECO:0000256" key="13">
    <source>
        <dbReference type="ARBA" id="ARBA00023136"/>
    </source>
</evidence>
<evidence type="ECO:0000313" key="17">
    <source>
        <dbReference type="Proteomes" id="UP000265419"/>
    </source>
</evidence>
<dbReference type="SUPFAM" id="SSF55874">
    <property type="entry name" value="ATPase domain of HSP90 chaperone/DNA topoisomerase II/histidine kinase"/>
    <property type="match status" value="1"/>
</dbReference>
<dbReference type="InterPro" id="IPR004358">
    <property type="entry name" value="Sig_transdc_His_kin-like_C"/>
</dbReference>
<dbReference type="Pfam" id="PF14689">
    <property type="entry name" value="SPOB_a"/>
    <property type="match status" value="1"/>
</dbReference>
<evidence type="ECO:0000256" key="6">
    <source>
        <dbReference type="ARBA" id="ARBA00022679"/>
    </source>
</evidence>
<dbReference type="Pfam" id="PF17203">
    <property type="entry name" value="sCache_3_2"/>
    <property type="match status" value="1"/>
</dbReference>
<dbReference type="PROSITE" id="PS50109">
    <property type="entry name" value="HIS_KIN"/>
    <property type="match status" value="1"/>
</dbReference>
<dbReference type="EC" id="2.7.13.3" evidence="3"/>
<evidence type="ECO:0000256" key="2">
    <source>
        <dbReference type="ARBA" id="ARBA00004651"/>
    </source>
</evidence>
<evidence type="ECO:0000256" key="5">
    <source>
        <dbReference type="ARBA" id="ARBA00022553"/>
    </source>
</evidence>
<accession>A0A399J7E3</accession>
<reference evidence="16 17" key="1">
    <citation type="submission" date="2018-07" db="EMBL/GenBank/DDBJ databases">
        <title>Arthrobacter sp. nov., isolated from raw cow's milk with high bacterial count.</title>
        <authorList>
            <person name="Hahne J."/>
            <person name="Isele D."/>
            <person name="Lipski A."/>
        </authorList>
    </citation>
    <scope>NUCLEOTIDE SEQUENCE [LARGE SCALE GENOMIC DNA]</scope>
    <source>
        <strain evidence="16 17">JZ R-35</strain>
    </source>
</reference>
<keyword evidence="4" id="KW-1003">Cell membrane</keyword>
<keyword evidence="12" id="KW-0902">Two-component regulatory system</keyword>
<keyword evidence="6" id="KW-0808">Transferase</keyword>
<sequence>MSLAGQLLALQLLVLLGVLAGVLYLSVAQSLRSFEALEGRRTLSAAEALAATPLVRTELPDAIPRGGSALPAALESVRSVSGPTYATLVDENGIVVASSDVTLVGYVAPVAIMQGALNRQWTGTADVAGQHLLLARVPVFGDDGGRVGVAVAAREYPSWGERLAEAAPDAFVALLACTAIGLGGSWLLSRRLKRQTLDMEPGEIAALVEHREALLHGVKEGIVAVDLEGRITVLNDAARAQLGWDGVREGTQLPTHGVSDALLEVVGSREEIADRPLLVGDRLLVANNKAITSHGRRIGSVTTLRDRTDLFELEDRLGTTQTTSDLLRAQTHEFANQLHTIAGLIQLGESQEALRFVEAASTERSIIVDAVTERVADAPLAALIVAKSSAAAERHVRLDLDPEAHLGPVSPELSRDLITVIGNLIDNALDAISGLPDAVVTLDLQDEAGTITVSVSDPGDGPDPALGERIFERGFSTKASDSPGGRGVGLALTRHVCRRRGGDVALEDGEGTTFQAWLPREPAPVRQDSPAPHATRSGAGAAAEPATRELETKQAGGNTR</sequence>
<keyword evidence="11" id="KW-1133">Transmembrane helix</keyword>
<keyword evidence="13" id="KW-0472">Membrane</keyword>
<organism evidence="16 17">
    <name type="scientific">Galactobacter valiniphilus</name>
    <dbReference type="NCBI Taxonomy" id="2676122"/>
    <lineage>
        <taxon>Bacteria</taxon>
        <taxon>Bacillati</taxon>
        <taxon>Actinomycetota</taxon>
        <taxon>Actinomycetes</taxon>
        <taxon>Micrococcales</taxon>
        <taxon>Micrococcaceae</taxon>
        <taxon>Galactobacter</taxon>
    </lineage>
</organism>
<dbReference type="Gene3D" id="3.30.450.20">
    <property type="entry name" value="PAS domain"/>
    <property type="match status" value="2"/>
</dbReference>
<keyword evidence="17" id="KW-1185">Reference proteome</keyword>
<evidence type="ECO:0000259" key="15">
    <source>
        <dbReference type="PROSITE" id="PS50109"/>
    </source>
</evidence>
<dbReference type="PANTHER" id="PTHR44936">
    <property type="entry name" value="SENSOR PROTEIN CREC"/>
    <property type="match status" value="1"/>
</dbReference>
<dbReference type="Gene3D" id="3.30.565.10">
    <property type="entry name" value="Histidine kinase-like ATPase, C-terminal domain"/>
    <property type="match status" value="1"/>
</dbReference>
<evidence type="ECO:0000256" key="11">
    <source>
        <dbReference type="ARBA" id="ARBA00022989"/>
    </source>
</evidence>
<dbReference type="PANTHER" id="PTHR44936:SF10">
    <property type="entry name" value="SENSOR PROTEIN RSTB"/>
    <property type="match status" value="1"/>
</dbReference>
<dbReference type="Pfam" id="PF02518">
    <property type="entry name" value="HATPase_c"/>
    <property type="match status" value="1"/>
</dbReference>
<evidence type="ECO:0000313" key="16">
    <source>
        <dbReference type="EMBL" id="RII41224.1"/>
    </source>
</evidence>
<dbReference type="PRINTS" id="PR00344">
    <property type="entry name" value="BCTRLSENSOR"/>
</dbReference>
<dbReference type="SUPFAM" id="SSF103190">
    <property type="entry name" value="Sensory domain-like"/>
    <property type="match status" value="1"/>
</dbReference>
<proteinExistence type="predicted"/>
<comment type="subcellular location">
    <subcellularLocation>
        <location evidence="2">Cell membrane</location>
        <topology evidence="2">Multi-pass membrane protein</topology>
    </subcellularLocation>
</comment>
<dbReference type="GO" id="GO:0005886">
    <property type="term" value="C:plasma membrane"/>
    <property type="evidence" value="ECO:0007669"/>
    <property type="project" value="UniProtKB-SubCell"/>
</dbReference>
<keyword evidence="7" id="KW-0812">Transmembrane</keyword>
<evidence type="ECO:0000256" key="9">
    <source>
        <dbReference type="ARBA" id="ARBA00022777"/>
    </source>
</evidence>
<dbReference type="InterPro" id="IPR003594">
    <property type="entry name" value="HATPase_dom"/>
</dbReference>
<dbReference type="SUPFAM" id="SSF55890">
    <property type="entry name" value="Sporulation response regulatory protein Spo0B"/>
    <property type="match status" value="1"/>
</dbReference>
<comment type="caution">
    <text evidence="16">The sequence shown here is derived from an EMBL/GenBank/DDBJ whole genome shotgun (WGS) entry which is preliminary data.</text>
</comment>
<keyword evidence="9 16" id="KW-0418">Kinase</keyword>
<evidence type="ECO:0000256" key="1">
    <source>
        <dbReference type="ARBA" id="ARBA00000085"/>
    </source>
</evidence>
<evidence type="ECO:0000256" key="14">
    <source>
        <dbReference type="SAM" id="MobiDB-lite"/>
    </source>
</evidence>
<dbReference type="InterPro" id="IPR016120">
    <property type="entry name" value="Sig_transdc_His_kin_SpoOB"/>
</dbReference>
<keyword evidence="10" id="KW-0067">ATP-binding</keyword>
<keyword evidence="8" id="KW-0547">Nucleotide-binding</keyword>
<dbReference type="GO" id="GO:0005524">
    <property type="term" value="F:ATP binding"/>
    <property type="evidence" value="ECO:0007669"/>
    <property type="project" value="UniProtKB-KW"/>
</dbReference>
<evidence type="ECO:0000256" key="10">
    <source>
        <dbReference type="ARBA" id="ARBA00022840"/>
    </source>
</evidence>
<dbReference type="AlphaFoldDB" id="A0A399J7E3"/>
<dbReference type="InterPro" id="IPR013767">
    <property type="entry name" value="PAS_fold"/>
</dbReference>
<feature type="region of interest" description="Disordered" evidence="14">
    <location>
        <begin position="516"/>
        <end position="560"/>
    </location>
</feature>
<dbReference type="InterPro" id="IPR033463">
    <property type="entry name" value="sCache_3"/>
</dbReference>
<dbReference type="SMART" id="SM00387">
    <property type="entry name" value="HATPase_c"/>
    <property type="match status" value="1"/>
</dbReference>
<dbReference type="Gene3D" id="1.10.287.130">
    <property type="match status" value="1"/>
</dbReference>
<evidence type="ECO:0000256" key="12">
    <source>
        <dbReference type="ARBA" id="ARBA00023012"/>
    </source>
</evidence>
<name>A0A399J7E3_9MICC</name>
<dbReference type="Proteomes" id="UP000265419">
    <property type="component" value="Unassembled WGS sequence"/>
</dbReference>
<evidence type="ECO:0000256" key="3">
    <source>
        <dbReference type="ARBA" id="ARBA00012438"/>
    </source>
</evidence>
<keyword evidence="5" id="KW-0597">Phosphoprotein</keyword>
<dbReference type="InterPro" id="IPR005467">
    <property type="entry name" value="His_kinase_dom"/>
</dbReference>
<dbReference type="InterPro" id="IPR039506">
    <property type="entry name" value="SPOB_a"/>
</dbReference>
<evidence type="ECO:0000256" key="7">
    <source>
        <dbReference type="ARBA" id="ARBA00022692"/>
    </source>
</evidence>
<protein>
    <recommendedName>
        <fullName evidence="3">histidine kinase</fullName>
        <ecNumber evidence="3">2.7.13.3</ecNumber>
    </recommendedName>
</protein>
<dbReference type="InterPro" id="IPR050980">
    <property type="entry name" value="2C_sensor_his_kinase"/>
</dbReference>
<dbReference type="EMBL" id="QQXK01000033">
    <property type="protein sequence ID" value="RII41224.1"/>
    <property type="molecule type" value="Genomic_DNA"/>
</dbReference>
<feature type="domain" description="Histidine kinase" evidence="15">
    <location>
        <begin position="329"/>
        <end position="522"/>
    </location>
</feature>
<gene>
    <name evidence="16" type="ORF">DWB68_13780</name>
</gene>
<evidence type="ECO:0000256" key="4">
    <source>
        <dbReference type="ARBA" id="ARBA00022475"/>
    </source>
</evidence>
<dbReference type="Pfam" id="PF00989">
    <property type="entry name" value="PAS"/>
    <property type="match status" value="1"/>
</dbReference>